<dbReference type="InterPro" id="IPR036836">
    <property type="entry name" value="Agouti_dom_sf"/>
</dbReference>
<dbReference type="GO" id="GO:0005615">
    <property type="term" value="C:extracellular space"/>
    <property type="evidence" value="ECO:0007669"/>
    <property type="project" value="TreeGrafter"/>
</dbReference>
<comment type="subcellular location">
    <subcellularLocation>
        <location evidence="7">Golgi apparatus lumen</location>
    </subcellularLocation>
    <subcellularLocation>
        <location evidence="1">Secreted</location>
    </subcellularLocation>
</comment>
<dbReference type="InterPro" id="IPR027300">
    <property type="entry name" value="Agouti_dom"/>
</dbReference>
<reference evidence="15" key="1">
    <citation type="journal article" date="2017" name="PLoS ONE">
        <title>The Agassiz's desert tortoise genome provides a resource for the conservation of a threatened species.</title>
        <authorList>
            <person name="Tollis M."/>
            <person name="DeNardo D.F."/>
            <person name="Cornelius J.A."/>
            <person name="Dolby G.A."/>
            <person name="Edwards T."/>
            <person name="Henen B.T."/>
            <person name="Karl A.E."/>
            <person name="Murphy R.W."/>
            <person name="Kusumi K."/>
        </authorList>
    </citation>
    <scope>NUCLEOTIDE SEQUENCE [LARGE SCALE GENOMIC DNA]</scope>
</reference>
<dbReference type="Ensembl" id="ENSGAGT00000017651.1">
    <property type="protein sequence ID" value="ENSGAGP00000015451.1"/>
    <property type="gene ID" value="ENSGAGG00000011650.1"/>
</dbReference>
<dbReference type="Gene3D" id="4.10.760.10">
    <property type="entry name" value="Agouti domain"/>
    <property type="match status" value="1"/>
</dbReference>
<dbReference type="STRING" id="38772.ENSGAGP00000015451"/>
<dbReference type="GO" id="GO:0070996">
    <property type="term" value="F:type 1 melanocortin receptor binding"/>
    <property type="evidence" value="ECO:0007669"/>
    <property type="project" value="TreeGrafter"/>
</dbReference>
<dbReference type="AlphaFoldDB" id="A0A452HKI8"/>
<feature type="disulfide bond" evidence="11">
    <location>
        <begin position="125"/>
        <end position="139"/>
    </location>
</feature>
<keyword evidence="5" id="KW-0333">Golgi apparatus</keyword>
<keyword evidence="6 11" id="KW-1015">Disulfide bond</keyword>
<dbReference type="FunFam" id="4.10.760.10:FF:000003">
    <property type="entry name" value="Agouti-related peptide 2"/>
    <property type="match status" value="1"/>
</dbReference>
<organism evidence="14 15">
    <name type="scientific">Gopherus agassizii</name>
    <name type="common">Agassiz's desert tortoise</name>
    <dbReference type="NCBI Taxonomy" id="38772"/>
    <lineage>
        <taxon>Eukaryota</taxon>
        <taxon>Metazoa</taxon>
        <taxon>Chordata</taxon>
        <taxon>Craniata</taxon>
        <taxon>Vertebrata</taxon>
        <taxon>Euteleostomi</taxon>
        <taxon>Archelosauria</taxon>
        <taxon>Testudinata</taxon>
        <taxon>Testudines</taxon>
        <taxon>Cryptodira</taxon>
        <taxon>Durocryptodira</taxon>
        <taxon>Testudinoidea</taxon>
        <taxon>Testudinidae</taxon>
        <taxon>Gopherus</taxon>
    </lineage>
</organism>
<evidence type="ECO:0000256" key="12">
    <source>
        <dbReference type="SAM" id="SignalP"/>
    </source>
</evidence>
<accession>A0A452HKI8</accession>
<evidence type="ECO:0000256" key="9">
    <source>
        <dbReference type="ARBA" id="ARBA00065157"/>
    </source>
</evidence>
<comment type="caution">
    <text evidence="11">Lacks conserved residue(s) required for the propagation of feature annotation.</text>
</comment>
<comment type="function">
    <text evidence="8">Plays a role in weight homeostasis. Involved in the control of feeding behavior through the central melanocortin system. Acts as alpha melanocyte-stimulating hormone antagonist by inhibiting cAMP production mediated by stimulation of melanocortin receptors within the hypothalamus and adrenal gland. Has very low activity with MC5R. Is an inverse agonist for MC3R and MC4R being able to suppress their constitutive activity. It promotes MC3R and MC4R endocytosis in an arrestin-dependent manner.</text>
</comment>
<feature type="domain" description="Agouti" evidence="13">
    <location>
        <begin position="118"/>
        <end position="159"/>
    </location>
</feature>
<evidence type="ECO:0000256" key="7">
    <source>
        <dbReference type="ARBA" id="ARBA00023769"/>
    </source>
</evidence>
<dbReference type="PROSITE" id="PS51150">
    <property type="entry name" value="AGOUTI_2"/>
    <property type="match status" value="1"/>
</dbReference>
<reference evidence="14" key="2">
    <citation type="submission" date="2025-08" db="UniProtKB">
        <authorList>
            <consortium name="Ensembl"/>
        </authorList>
    </citation>
    <scope>IDENTIFICATION</scope>
</reference>
<dbReference type="PROSITE" id="PS60024">
    <property type="entry name" value="AGOUTI_1"/>
    <property type="match status" value="1"/>
</dbReference>
<evidence type="ECO:0000313" key="14">
    <source>
        <dbReference type="Ensembl" id="ENSGAGP00000015451.1"/>
    </source>
</evidence>
<evidence type="ECO:0000256" key="4">
    <source>
        <dbReference type="ARBA" id="ARBA00022854"/>
    </source>
</evidence>
<evidence type="ECO:0000256" key="5">
    <source>
        <dbReference type="ARBA" id="ARBA00023034"/>
    </source>
</evidence>
<keyword evidence="3 12" id="KW-0732">Signal</keyword>
<dbReference type="GO" id="GO:0008343">
    <property type="term" value="P:adult feeding behavior"/>
    <property type="evidence" value="ECO:0007669"/>
    <property type="project" value="TreeGrafter"/>
</dbReference>
<feature type="disulfide bond" evidence="11">
    <location>
        <begin position="118"/>
        <end position="133"/>
    </location>
</feature>
<dbReference type="GO" id="GO:0007218">
    <property type="term" value="P:neuropeptide signaling pathway"/>
    <property type="evidence" value="ECO:0007669"/>
    <property type="project" value="TreeGrafter"/>
</dbReference>
<comment type="subunit">
    <text evidence="9">Interacts with melanocortin receptors MC3R, MC4R and MC5R.</text>
</comment>
<dbReference type="GO" id="GO:0005796">
    <property type="term" value="C:Golgi lumen"/>
    <property type="evidence" value="ECO:0007669"/>
    <property type="project" value="UniProtKB-SubCell"/>
</dbReference>
<dbReference type="PANTHER" id="PTHR16551:SF4">
    <property type="entry name" value="AGOUTI-RELATED PROTEIN"/>
    <property type="match status" value="1"/>
</dbReference>
<feature type="chain" id="PRO_5019470527" description="Agouti-related protein" evidence="12">
    <location>
        <begin position="23"/>
        <end position="162"/>
    </location>
</feature>
<dbReference type="GO" id="GO:2000253">
    <property type="term" value="P:positive regulation of feeding behavior"/>
    <property type="evidence" value="ECO:0007669"/>
    <property type="project" value="TreeGrafter"/>
</dbReference>
<feature type="disulfide bond" evidence="11">
    <location>
        <begin position="141"/>
        <end position="148"/>
    </location>
</feature>
<dbReference type="Proteomes" id="UP000291020">
    <property type="component" value="Unassembled WGS sequence"/>
</dbReference>
<proteinExistence type="predicted"/>
<evidence type="ECO:0000256" key="8">
    <source>
        <dbReference type="ARBA" id="ARBA00056588"/>
    </source>
</evidence>
<evidence type="ECO:0000259" key="13">
    <source>
        <dbReference type="PROSITE" id="PS51150"/>
    </source>
</evidence>
<protein>
    <recommendedName>
        <fullName evidence="10">Agouti-related protein</fullName>
    </recommendedName>
</protein>
<feature type="signal peptide" evidence="12">
    <location>
        <begin position="1"/>
        <end position="22"/>
    </location>
</feature>
<keyword evidence="2" id="KW-0964">Secreted</keyword>
<evidence type="ECO:0000313" key="15">
    <source>
        <dbReference type="Proteomes" id="UP000291020"/>
    </source>
</evidence>
<evidence type="ECO:0000256" key="11">
    <source>
        <dbReference type="PROSITE-ProRule" id="PRU00494"/>
    </source>
</evidence>
<dbReference type="InterPro" id="IPR007733">
    <property type="entry name" value="Agouti"/>
</dbReference>
<dbReference type="GO" id="GO:0009755">
    <property type="term" value="P:hormone-mediated signaling pathway"/>
    <property type="evidence" value="ECO:0007669"/>
    <property type="project" value="InterPro"/>
</dbReference>
<reference evidence="14" key="3">
    <citation type="submission" date="2025-09" db="UniProtKB">
        <authorList>
            <consortium name="Ensembl"/>
        </authorList>
    </citation>
    <scope>IDENTIFICATION</scope>
</reference>
<keyword evidence="15" id="KW-1185">Reference proteome</keyword>
<keyword evidence="4" id="KW-0960">Knottin</keyword>
<sequence>MVCGFRGIMLNMLLLSWGVLQGIQTILTSDLSSNHLSEMHRSLDGADRSSYPSLLRKVKEAPMGELVGTLPRPGFDRMAMELRVADEDLIKEASVLEPEVLSAALEAQGREERSPRRCVRLLESCLGHQLPCCDPCATCYCRFFNAFCYCRKINATFPCGKN</sequence>
<dbReference type="SUPFAM" id="SSF57055">
    <property type="entry name" value="Agouti-related protein"/>
    <property type="match status" value="1"/>
</dbReference>
<evidence type="ECO:0000256" key="1">
    <source>
        <dbReference type="ARBA" id="ARBA00004613"/>
    </source>
</evidence>
<evidence type="ECO:0000256" key="2">
    <source>
        <dbReference type="ARBA" id="ARBA00022525"/>
    </source>
</evidence>
<dbReference type="PANTHER" id="PTHR16551">
    <property type="entry name" value="AGOUTI RELATED"/>
    <property type="match status" value="1"/>
</dbReference>
<dbReference type="SMART" id="SM00792">
    <property type="entry name" value="Agouti"/>
    <property type="match status" value="1"/>
</dbReference>
<evidence type="ECO:0000256" key="10">
    <source>
        <dbReference type="ARBA" id="ARBA00068128"/>
    </source>
</evidence>
<evidence type="ECO:0000256" key="6">
    <source>
        <dbReference type="ARBA" id="ARBA00023157"/>
    </source>
</evidence>
<dbReference type="GO" id="GO:0005184">
    <property type="term" value="F:neuropeptide hormone activity"/>
    <property type="evidence" value="ECO:0007669"/>
    <property type="project" value="TreeGrafter"/>
</dbReference>
<feature type="disulfide bond" evidence="11">
    <location>
        <begin position="132"/>
        <end position="150"/>
    </location>
</feature>
<dbReference type="Pfam" id="PF05039">
    <property type="entry name" value="Agouti"/>
    <property type="match status" value="1"/>
</dbReference>
<evidence type="ECO:0000256" key="3">
    <source>
        <dbReference type="ARBA" id="ARBA00022729"/>
    </source>
</evidence>
<name>A0A452HKI8_9SAUR</name>